<comment type="caution">
    <text evidence="2">The sequence shown here is derived from an EMBL/GenBank/DDBJ whole genome shotgun (WGS) entry which is preliminary data.</text>
</comment>
<dbReference type="AlphaFoldDB" id="A0A9D9I482"/>
<evidence type="ECO:0000313" key="3">
    <source>
        <dbReference type="Proteomes" id="UP000823597"/>
    </source>
</evidence>
<organism evidence="2 3">
    <name type="scientific">Candidatus Merdivivens pullistercoris</name>
    <dbReference type="NCBI Taxonomy" id="2840873"/>
    <lineage>
        <taxon>Bacteria</taxon>
        <taxon>Pseudomonadati</taxon>
        <taxon>Bacteroidota</taxon>
        <taxon>Bacteroidia</taxon>
        <taxon>Bacteroidales</taxon>
        <taxon>Muribaculaceae</taxon>
        <taxon>Muribaculaceae incertae sedis</taxon>
        <taxon>Candidatus Merdivivens</taxon>
    </lineage>
</organism>
<dbReference type="EMBL" id="JADIME010000073">
    <property type="protein sequence ID" value="MBO8465675.1"/>
    <property type="molecule type" value="Genomic_DNA"/>
</dbReference>
<protein>
    <submittedName>
        <fullName evidence="2">BACON domain-containing protein</fullName>
    </submittedName>
</protein>
<evidence type="ECO:0000313" key="2">
    <source>
        <dbReference type="EMBL" id="MBO8465675.1"/>
    </source>
</evidence>
<feature type="compositionally biased region" description="Basic and acidic residues" evidence="1">
    <location>
        <begin position="592"/>
        <end position="605"/>
    </location>
</feature>
<gene>
    <name evidence="2" type="ORF">IAB93_06745</name>
</gene>
<reference evidence="2" key="2">
    <citation type="journal article" date="2021" name="PeerJ">
        <title>Extensive microbial diversity within the chicken gut microbiome revealed by metagenomics and culture.</title>
        <authorList>
            <person name="Gilroy R."/>
            <person name="Ravi A."/>
            <person name="Getino M."/>
            <person name="Pursley I."/>
            <person name="Horton D.L."/>
            <person name="Alikhan N.F."/>
            <person name="Baker D."/>
            <person name="Gharbi K."/>
            <person name="Hall N."/>
            <person name="Watson M."/>
            <person name="Adriaenssens E.M."/>
            <person name="Foster-Nyarko E."/>
            <person name="Jarju S."/>
            <person name="Secka A."/>
            <person name="Antonio M."/>
            <person name="Oren A."/>
            <person name="Chaudhuri R.R."/>
            <person name="La Ragione R."/>
            <person name="Hildebrand F."/>
            <person name="Pallen M.J."/>
        </authorList>
    </citation>
    <scope>NUCLEOTIDE SEQUENCE</scope>
    <source>
        <strain evidence="2">10037</strain>
    </source>
</reference>
<dbReference type="PROSITE" id="PS51257">
    <property type="entry name" value="PROKAR_LIPOPROTEIN"/>
    <property type="match status" value="1"/>
</dbReference>
<proteinExistence type="predicted"/>
<feature type="region of interest" description="Disordered" evidence="1">
    <location>
        <begin position="586"/>
        <end position="605"/>
    </location>
</feature>
<name>A0A9D9I482_9BACT</name>
<reference evidence="2" key="1">
    <citation type="submission" date="2020-10" db="EMBL/GenBank/DDBJ databases">
        <authorList>
            <person name="Gilroy R."/>
        </authorList>
    </citation>
    <scope>NUCLEOTIDE SEQUENCE</scope>
    <source>
        <strain evidence="2">10037</strain>
    </source>
</reference>
<dbReference type="Proteomes" id="UP000823597">
    <property type="component" value="Unassembled WGS sequence"/>
</dbReference>
<sequence length="605" mass="66888">MKKILFIIPLLIMAAGCTKEDKLASRLILDSDTVNVSGTGGAAEIGYTIENPAEGQSVKALSGESWITDIDESTEGVILFNVAQNLTEETREAAVEVSYGSVKTYFTVIQSDEIPVEGDFAIEALSVNDFEIKCSITPKDGNVSYLYGLIDRETYNRFSSNEFFWDYVIENTPDFASKAVSGNTAEASFDHLEPSTDYVIYSAGIGSDGDNSTEVSIFRFTTGEPVSFELSQEVDGPMVTLNVKPSYDDRWYLSEAFTVAECGDKDNAYGYITDLVSYECQYLSWYSGLTTEEYMRGILAVGESSKKEEFAANTDYFAVAISYDFDCNPTSEMAIAEFTTEEVKQRVLLISIDISDITTMGANWEATVTTDDQYLLFVEAVDVINEQWSDDDEELASIIAGIFPTTLYGRSGNQKGSVTNLEPGTRYMAFAFGCEAYTPTTRLFKTYFTTEEAIVGEVEFELVFDKYYNGTDLEESDPANFSGASGNAVLPVRPYTKNGSGYYYGIFDGDYTDLEEWPDELVIENLVVSGISESSANYLIPYNTTRTALGVAYDANNNYGKVFRKIVYCTEDEALPGSEFSPASVRLSETANTEKPRVLKSEKTL</sequence>
<accession>A0A9D9I482</accession>
<evidence type="ECO:0000256" key="1">
    <source>
        <dbReference type="SAM" id="MobiDB-lite"/>
    </source>
</evidence>